<dbReference type="InterPro" id="IPR033463">
    <property type="entry name" value="sCache_3"/>
</dbReference>
<dbReference type="InterPro" id="IPR029151">
    <property type="entry name" value="Sensor-like_sf"/>
</dbReference>
<comment type="catalytic activity">
    <reaction evidence="1">
        <text>ATP + protein L-histidine = ADP + protein N-phospho-L-histidine.</text>
        <dbReference type="EC" id="2.7.13.3"/>
    </reaction>
</comment>
<dbReference type="Pfam" id="PF17203">
    <property type="entry name" value="sCache_3_2"/>
    <property type="match status" value="1"/>
</dbReference>
<dbReference type="Gene3D" id="3.30.565.10">
    <property type="entry name" value="Histidine kinase-like ATPase, C-terminal domain"/>
    <property type="match status" value="1"/>
</dbReference>
<dbReference type="EMBL" id="NPCC01000012">
    <property type="protein sequence ID" value="PAE88749.1"/>
    <property type="molecule type" value="Genomic_DNA"/>
</dbReference>
<keyword evidence="9 16" id="KW-0418">Kinase</keyword>
<keyword evidence="7 14" id="KW-0812">Transmembrane</keyword>
<dbReference type="EC" id="2.7.13.3" evidence="3"/>
<keyword evidence="11 14" id="KW-1133">Transmembrane helix</keyword>
<dbReference type="Pfam" id="PF13188">
    <property type="entry name" value="PAS_8"/>
    <property type="match status" value="1"/>
</dbReference>
<evidence type="ECO:0000256" key="12">
    <source>
        <dbReference type="ARBA" id="ARBA00023012"/>
    </source>
</evidence>
<dbReference type="InterPro" id="IPR036890">
    <property type="entry name" value="HATPase_C_sf"/>
</dbReference>
<dbReference type="SMART" id="SM00387">
    <property type="entry name" value="HATPase_c"/>
    <property type="match status" value="1"/>
</dbReference>
<dbReference type="RefSeq" id="WP_095317068.1">
    <property type="nucleotide sequence ID" value="NZ_NPBW01000011.1"/>
</dbReference>
<name>A0A268NZR9_SHOCL</name>
<dbReference type="InterPro" id="IPR004358">
    <property type="entry name" value="Sig_transdc_His_kin-like_C"/>
</dbReference>
<evidence type="ECO:0000256" key="4">
    <source>
        <dbReference type="ARBA" id="ARBA00022475"/>
    </source>
</evidence>
<evidence type="ECO:0000256" key="11">
    <source>
        <dbReference type="ARBA" id="ARBA00022989"/>
    </source>
</evidence>
<dbReference type="GO" id="GO:0000155">
    <property type="term" value="F:phosphorelay sensor kinase activity"/>
    <property type="evidence" value="ECO:0007669"/>
    <property type="project" value="InterPro"/>
</dbReference>
<evidence type="ECO:0000256" key="8">
    <source>
        <dbReference type="ARBA" id="ARBA00022741"/>
    </source>
</evidence>
<keyword evidence="4" id="KW-1003">Cell membrane</keyword>
<evidence type="ECO:0000256" key="14">
    <source>
        <dbReference type="SAM" id="Phobius"/>
    </source>
</evidence>
<keyword evidence="13 14" id="KW-0472">Membrane</keyword>
<dbReference type="SUPFAM" id="SSF103190">
    <property type="entry name" value="Sensory domain-like"/>
    <property type="match status" value="1"/>
</dbReference>
<comment type="caution">
    <text evidence="16">The sequence shown here is derived from an EMBL/GenBank/DDBJ whole genome shotgun (WGS) entry which is preliminary data.</text>
</comment>
<dbReference type="InterPro" id="IPR003594">
    <property type="entry name" value="HATPase_dom"/>
</dbReference>
<evidence type="ECO:0000256" key="1">
    <source>
        <dbReference type="ARBA" id="ARBA00000085"/>
    </source>
</evidence>
<evidence type="ECO:0000256" key="10">
    <source>
        <dbReference type="ARBA" id="ARBA00022840"/>
    </source>
</evidence>
<dbReference type="InterPro" id="IPR050351">
    <property type="entry name" value="BphY/WalK/GraS-like"/>
</dbReference>
<keyword evidence="12" id="KW-0902">Two-component regulatory system</keyword>
<dbReference type="Gene3D" id="1.10.287.130">
    <property type="match status" value="1"/>
</dbReference>
<protein>
    <recommendedName>
        <fullName evidence="3">histidine kinase</fullName>
        <ecNumber evidence="3">2.7.13.3</ecNumber>
    </recommendedName>
</protein>
<gene>
    <name evidence="16" type="ORF">CHH72_10240</name>
</gene>
<dbReference type="AlphaFoldDB" id="A0A268NZR9"/>
<dbReference type="GO" id="GO:0005886">
    <property type="term" value="C:plasma membrane"/>
    <property type="evidence" value="ECO:0007669"/>
    <property type="project" value="UniProtKB-SubCell"/>
</dbReference>
<dbReference type="InterPro" id="IPR016120">
    <property type="entry name" value="Sig_transdc_His_kin_SpoOB"/>
</dbReference>
<dbReference type="Gene3D" id="3.30.450.20">
    <property type="entry name" value="PAS domain"/>
    <property type="match status" value="2"/>
</dbReference>
<dbReference type="GO" id="GO:0030295">
    <property type="term" value="F:protein kinase activator activity"/>
    <property type="evidence" value="ECO:0007669"/>
    <property type="project" value="TreeGrafter"/>
</dbReference>
<organism evidence="16 17">
    <name type="scientific">Shouchella clausii</name>
    <name type="common">Alkalihalobacillus clausii</name>
    <dbReference type="NCBI Taxonomy" id="79880"/>
    <lineage>
        <taxon>Bacteria</taxon>
        <taxon>Bacillati</taxon>
        <taxon>Bacillota</taxon>
        <taxon>Bacilli</taxon>
        <taxon>Bacillales</taxon>
        <taxon>Bacillaceae</taxon>
        <taxon>Shouchella</taxon>
    </lineage>
</organism>
<dbReference type="PANTHER" id="PTHR42878">
    <property type="entry name" value="TWO-COMPONENT HISTIDINE KINASE"/>
    <property type="match status" value="1"/>
</dbReference>
<feature type="transmembrane region" description="Helical" evidence="14">
    <location>
        <begin position="12"/>
        <end position="33"/>
    </location>
</feature>
<dbReference type="SUPFAM" id="SSF55890">
    <property type="entry name" value="Sporulation response regulatory protein Spo0B"/>
    <property type="match status" value="1"/>
</dbReference>
<comment type="subcellular location">
    <subcellularLocation>
        <location evidence="2">Cell membrane</location>
        <topology evidence="2">Multi-pass membrane protein</topology>
    </subcellularLocation>
</comment>
<dbReference type="PROSITE" id="PS50109">
    <property type="entry name" value="HIS_KIN"/>
    <property type="match status" value="1"/>
</dbReference>
<dbReference type="Pfam" id="PF02518">
    <property type="entry name" value="HATPase_c"/>
    <property type="match status" value="1"/>
</dbReference>
<dbReference type="InterPro" id="IPR005467">
    <property type="entry name" value="His_kinase_dom"/>
</dbReference>
<evidence type="ECO:0000256" key="3">
    <source>
        <dbReference type="ARBA" id="ARBA00012438"/>
    </source>
</evidence>
<feature type="transmembrane region" description="Helical" evidence="14">
    <location>
        <begin position="174"/>
        <end position="194"/>
    </location>
</feature>
<evidence type="ECO:0000313" key="17">
    <source>
        <dbReference type="Proteomes" id="UP000216207"/>
    </source>
</evidence>
<sequence>MKGYKRLPLKGQIMLFSGLIVLVSILILSAFVANSQATGARDHLAEKVRISASHIAHSEMAKAALVAGETNDELKDYVETVREENDLQYIVVMDNDRIRYTHPVAERIGQMFVGEDAADVFNGHRYTSEGEGTLGPSMRAFEPVWDEAGNQIGAVSVGISTEAIAAAVKDSQSMLLWSVFCSLLIGIVGASMLGQSIKKTLNGLEPAEIALAVEERNSMLEAVDEGILAINNDGEVLLANNAAKQFLRRTGYHGEFDGVPIDRIWPELKLPEALTATSAFSNESIKKGDVETVATRVPMYVAGECVGALATFNERSHLDDVMRRLAGAEVYAHSLRSETHEFMNKLHIIHAMVETESYEELTNYIEQLSERYHKRTASAASQVEQLVEDVSIAHYLAQKIGWIEQMGVSVQVQSGTPWPSMNTALTDVWVTVIGNTFDNAWEAMQHKDEKKLTLTLKQAGGVLRYVIEDNGIGFSPTKQEASQRSTKGGDRGYGLANIREKLKPFHGTIDILSEKGEGTIVTIHIPYGEKGGNSSD</sequence>
<dbReference type="Proteomes" id="UP000216207">
    <property type="component" value="Unassembled WGS sequence"/>
</dbReference>
<keyword evidence="8" id="KW-0547">Nucleotide-binding</keyword>
<proteinExistence type="predicted"/>
<dbReference type="InterPro" id="IPR000014">
    <property type="entry name" value="PAS"/>
</dbReference>
<dbReference type="GO" id="GO:0007234">
    <property type="term" value="P:osmosensory signaling via phosphorelay pathway"/>
    <property type="evidence" value="ECO:0007669"/>
    <property type="project" value="TreeGrafter"/>
</dbReference>
<evidence type="ECO:0000256" key="7">
    <source>
        <dbReference type="ARBA" id="ARBA00022692"/>
    </source>
</evidence>
<evidence type="ECO:0000313" key="16">
    <source>
        <dbReference type="EMBL" id="PAE88749.1"/>
    </source>
</evidence>
<dbReference type="SUPFAM" id="SSF55874">
    <property type="entry name" value="ATPase domain of HSP90 chaperone/DNA topoisomerase II/histidine kinase"/>
    <property type="match status" value="1"/>
</dbReference>
<evidence type="ECO:0000256" key="9">
    <source>
        <dbReference type="ARBA" id="ARBA00022777"/>
    </source>
</evidence>
<accession>A0A268NZR9</accession>
<reference evidence="16 17" key="1">
    <citation type="submission" date="2017-07" db="EMBL/GenBank/DDBJ databases">
        <title>Isolation and whole genome analysis of endospore-forming bacteria from heroin.</title>
        <authorList>
            <person name="Kalinowski J."/>
            <person name="Ahrens B."/>
            <person name="Al-Dilaimi A."/>
            <person name="Winkler A."/>
            <person name="Wibberg D."/>
            <person name="Schleenbecker U."/>
            <person name="Ruckert C."/>
            <person name="Wolfel R."/>
            <person name="Grass G."/>
        </authorList>
    </citation>
    <scope>NUCLEOTIDE SEQUENCE [LARGE SCALE GENOMIC DNA]</scope>
    <source>
        <strain evidence="16 17">7539</strain>
    </source>
</reference>
<evidence type="ECO:0000256" key="2">
    <source>
        <dbReference type="ARBA" id="ARBA00004651"/>
    </source>
</evidence>
<evidence type="ECO:0000256" key="5">
    <source>
        <dbReference type="ARBA" id="ARBA00022553"/>
    </source>
</evidence>
<dbReference type="GO" id="GO:0000156">
    <property type="term" value="F:phosphorelay response regulator activity"/>
    <property type="evidence" value="ECO:0007669"/>
    <property type="project" value="TreeGrafter"/>
</dbReference>
<evidence type="ECO:0000259" key="15">
    <source>
        <dbReference type="PROSITE" id="PS50109"/>
    </source>
</evidence>
<dbReference type="PRINTS" id="PR00344">
    <property type="entry name" value="BCTRLSENSOR"/>
</dbReference>
<keyword evidence="5" id="KW-0597">Phosphoprotein</keyword>
<keyword evidence="6" id="KW-0808">Transferase</keyword>
<evidence type="ECO:0000256" key="6">
    <source>
        <dbReference type="ARBA" id="ARBA00022679"/>
    </source>
</evidence>
<keyword evidence="10" id="KW-0067">ATP-binding</keyword>
<dbReference type="GO" id="GO:0005524">
    <property type="term" value="F:ATP binding"/>
    <property type="evidence" value="ECO:0007669"/>
    <property type="project" value="UniProtKB-KW"/>
</dbReference>
<feature type="domain" description="Histidine kinase" evidence="15">
    <location>
        <begin position="337"/>
        <end position="529"/>
    </location>
</feature>
<dbReference type="PANTHER" id="PTHR42878:SF14">
    <property type="entry name" value="OSMOLARITY TWO-COMPONENT SYSTEM PROTEIN SSK1"/>
    <property type="match status" value="1"/>
</dbReference>
<evidence type="ECO:0000256" key="13">
    <source>
        <dbReference type="ARBA" id="ARBA00023136"/>
    </source>
</evidence>